<feature type="transmembrane region" description="Helical" evidence="11">
    <location>
        <begin position="387"/>
        <end position="405"/>
    </location>
</feature>
<evidence type="ECO:0000256" key="10">
    <source>
        <dbReference type="SAM" id="MobiDB-lite"/>
    </source>
</evidence>
<reference evidence="13" key="1">
    <citation type="submission" date="2014-11" db="EMBL/GenBank/DDBJ databases">
        <authorList>
            <person name="Geib S."/>
        </authorList>
    </citation>
    <scope>NUCLEOTIDE SEQUENCE</scope>
</reference>
<organism evidence="13">
    <name type="scientific">Zeugodacus cucurbitae</name>
    <name type="common">Melon fruit fly</name>
    <name type="synonym">Bactrocera cucurbitae</name>
    <dbReference type="NCBI Taxonomy" id="28588"/>
    <lineage>
        <taxon>Eukaryota</taxon>
        <taxon>Metazoa</taxon>
        <taxon>Ecdysozoa</taxon>
        <taxon>Arthropoda</taxon>
        <taxon>Hexapoda</taxon>
        <taxon>Insecta</taxon>
        <taxon>Pterygota</taxon>
        <taxon>Neoptera</taxon>
        <taxon>Endopterygota</taxon>
        <taxon>Diptera</taxon>
        <taxon>Brachycera</taxon>
        <taxon>Muscomorpha</taxon>
        <taxon>Tephritoidea</taxon>
        <taxon>Tephritidae</taxon>
        <taxon>Zeugodacus</taxon>
        <taxon>Zeugodacus</taxon>
    </lineage>
</organism>
<dbReference type="SUPFAM" id="SSF81321">
    <property type="entry name" value="Family A G protein-coupled receptor-like"/>
    <property type="match status" value="1"/>
</dbReference>
<name>A0A0A1WQZ3_ZEUCU</name>
<evidence type="ECO:0000313" key="13">
    <source>
        <dbReference type="EMBL" id="JAD00818.1"/>
    </source>
</evidence>
<feature type="transmembrane region" description="Helical" evidence="11">
    <location>
        <begin position="198"/>
        <end position="222"/>
    </location>
</feature>
<comment type="subcellular location">
    <subcellularLocation>
        <location evidence="1">Membrane</location>
        <topology evidence="1">Multi-pass membrane protein</topology>
    </subcellularLocation>
</comment>
<dbReference type="Pfam" id="PF00001">
    <property type="entry name" value="7tm_1"/>
    <property type="match status" value="1"/>
</dbReference>
<dbReference type="PANTHER" id="PTHR24243">
    <property type="entry name" value="G-PROTEIN COUPLED RECEPTOR"/>
    <property type="match status" value="1"/>
</dbReference>
<evidence type="ECO:0000256" key="6">
    <source>
        <dbReference type="ARBA" id="ARBA00023136"/>
    </source>
</evidence>
<keyword evidence="3 9" id="KW-0812">Transmembrane</keyword>
<reference evidence="13" key="2">
    <citation type="journal article" date="2015" name="Gigascience">
        <title>Reconstructing a comprehensive transcriptome assembly of a white-pupal translocated strain of the pest fruit fly Bactrocera cucurbitae.</title>
        <authorList>
            <person name="Sim S.B."/>
            <person name="Calla B."/>
            <person name="Hall B."/>
            <person name="DeRego T."/>
            <person name="Geib S.M."/>
        </authorList>
    </citation>
    <scope>NUCLEOTIDE SEQUENCE</scope>
</reference>
<dbReference type="PANTHER" id="PTHR24243:SF208">
    <property type="entry name" value="PYROKININ-1 RECEPTOR"/>
    <property type="match status" value="1"/>
</dbReference>
<feature type="transmembrane region" description="Helical" evidence="11">
    <location>
        <begin position="79"/>
        <end position="105"/>
    </location>
</feature>
<accession>A0A0A1WQZ3</accession>
<sequence length="545" mass="58966">MAPANSSSEASSWTTMPPTSTYTSAISVDSALNNSSTNVLNNTLSAVIATSFNYSYEQAQNATLQHFFDLGPTRDSLKIVIPVTIIYSLIFISGVVGNISTCIVIKKNRSMHTATNYYLFSLAISDFLLLLSGVPQEMYFIWSKYPYVFGEYFCIGRGVLAETSANATVLTITAFTVERYMAICHPFLGQAMSKLSRAIRIIVLIWLVSVLTAIPQAAQFGIITLNGIEKCSVVRNIIQHSFQLSTFIFFFAPMSIILVLYLLIGLRLHRSNLMGATGEAGGSGGGRRGFGCISTSVSAVNGRARGGTGSSGGGGGVISNGSGNGSGRLSYGGAGGSVVRAGGTRKGSDRMSAKASTQSDTMLYRYMGGSQLSAVRGRMNHYGTRRVIKMLVAVVICFFLCWAPFHAQRLIAVYGVNVWGGSSESAAGSGEHDDAAADDKNHHVVIYTVMTYVSGVLYYLSTCINPLLYNLMSNKFRQAFKSILLRKKTNGSLNYRRTQQSQNLRRNPTLTSSTQRESSDTDPHSKHSMLQAVLTERNGNNKIMP</sequence>
<evidence type="ECO:0000256" key="8">
    <source>
        <dbReference type="ARBA" id="ARBA00023224"/>
    </source>
</evidence>
<dbReference type="InterPro" id="IPR000276">
    <property type="entry name" value="GPCR_Rhodpsn"/>
</dbReference>
<evidence type="ECO:0000256" key="5">
    <source>
        <dbReference type="ARBA" id="ARBA00023040"/>
    </source>
</evidence>
<dbReference type="Gene3D" id="1.20.1070.10">
    <property type="entry name" value="Rhodopsin 7-helix transmembrane proteins"/>
    <property type="match status" value="1"/>
</dbReference>
<dbReference type="SMART" id="SM01381">
    <property type="entry name" value="7TM_GPCR_Srsx"/>
    <property type="match status" value="1"/>
</dbReference>
<dbReference type="InterPro" id="IPR017452">
    <property type="entry name" value="GPCR_Rhodpsn_7TM"/>
</dbReference>
<evidence type="ECO:0000256" key="2">
    <source>
        <dbReference type="ARBA" id="ARBA00010663"/>
    </source>
</evidence>
<protein>
    <submittedName>
        <fullName evidence="13">Neuromedin-U receptor 2</fullName>
    </submittedName>
</protein>
<keyword evidence="5 9" id="KW-0297">G-protein coupled receptor</keyword>
<feature type="domain" description="G-protein coupled receptors family 1 profile" evidence="12">
    <location>
        <begin position="97"/>
        <end position="469"/>
    </location>
</feature>
<keyword evidence="6 11" id="KW-0472">Membrane</keyword>
<feature type="transmembrane region" description="Helical" evidence="11">
    <location>
        <begin position="444"/>
        <end position="468"/>
    </location>
</feature>
<feature type="region of interest" description="Disordered" evidence="10">
    <location>
        <begin position="495"/>
        <end position="545"/>
    </location>
</feature>
<evidence type="ECO:0000256" key="9">
    <source>
        <dbReference type="RuleBase" id="RU000688"/>
    </source>
</evidence>
<keyword evidence="8 9" id="KW-0807">Transducer</keyword>
<dbReference type="GO" id="GO:0005886">
    <property type="term" value="C:plasma membrane"/>
    <property type="evidence" value="ECO:0007669"/>
    <property type="project" value="TreeGrafter"/>
</dbReference>
<dbReference type="AlphaFoldDB" id="A0A0A1WQZ3"/>
<evidence type="ECO:0000256" key="3">
    <source>
        <dbReference type="ARBA" id="ARBA00022692"/>
    </source>
</evidence>
<dbReference type="PROSITE" id="PS50262">
    <property type="entry name" value="G_PROTEIN_RECEP_F1_2"/>
    <property type="match status" value="1"/>
</dbReference>
<evidence type="ECO:0000256" key="11">
    <source>
        <dbReference type="SAM" id="Phobius"/>
    </source>
</evidence>
<evidence type="ECO:0000259" key="12">
    <source>
        <dbReference type="PROSITE" id="PS50262"/>
    </source>
</evidence>
<dbReference type="PROSITE" id="PS00237">
    <property type="entry name" value="G_PROTEIN_RECEP_F1_1"/>
    <property type="match status" value="1"/>
</dbReference>
<keyword evidence="7 9" id="KW-0675">Receptor</keyword>
<feature type="transmembrane region" description="Helical" evidence="11">
    <location>
        <begin position="242"/>
        <end position="264"/>
    </location>
</feature>
<dbReference type="EMBL" id="GBXI01013474">
    <property type="protein sequence ID" value="JAD00818.1"/>
    <property type="molecule type" value="Transcribed_RNA"/>
</dbReference>
<comment type="similarity">
    <text evidence="2 9">Belongs to the G-protein coupled receptor 1 family.</text>
</comment>
<gene>
    <name evidence="13" type="primary">Nmur2_1</name>
    <name evidence="13" type="ORF">g.28482</name>
</gene>
<proteinExistence type="inferred from homology"/>
<dbReference type="PRINTS" id="PR00237">
    <property type="entry name" value="GPCRRHODOPSN"/>
</dbReference>
<dbReference type="GO" id="GO:0008188">
    <property type="term" value="F:neuropeptide receptor activity"/>
    <property type="evidence" value="ECO:0007669"/>
    <property type="project" value="TreeGrafter"/>
</dbReference>
<feature type="transmembrane region" description="Helical" evidence="11">
    <location>
        <begin position="155"/>
        <end position="177"/>
    </location>
</feature>
<dbReference type="CDD" id="cd15134">
    <property type="entry name" value="7tmA_capaR"/>
    <property type="match status" value="1"/>
</dbReference>
<evidence type="ECO:0000256" key="1">
    <source>
        <dbReference type="ARBA" id="ARBA00004141"/>
    </source>
</evidence>
<evidence type="ECO:0000256" key="4">
    <source>
        <dbReference type="ARBA" id="ARBA00022989"/>
    </source>
</evidence>
<keyword evidence="4 11" id="KW-1133">Transmembrane helix</keyword>
<evidence type="ECO:0000256" key="7">
    <source>
        <dbReference type="ARBA" id="ARBA00023170"/>
    </source>
</evidence>
<feature type="compositionally biased region" description="Polar residues" evidence="10">
    <location>
        <begin position="495"/>
        <end position="516"/>
    </location>
</feature>
<feature type="transmembrane region" description="Helical" evidence="11">
    <location>
        <begin position="117"/>
        <end position="135"/>
    </location>
</feature>